<dbReference type="HAMAP" id="MF_00120">
    <property type="entry name" value="GatA"/>
    <property type="match status" value="1"/>
</dbReference>
<dbReference type="GO" id="GO:0016740">
    <property type="term" value="F:transferase activity"/>
    <property type="evidence" value="ECO:0007669"/>
    <property type="project" value="UniProtKB-KW"/>
</dbReference>
<feature type="active site" description="Charge relay system" evidence="8">
    <location>
        <position position="149"/>
    </location>
</feature>
<dbReference type="SUPFAM" id="SSF75304">
    <property type="entry name" value="Amidase signature (AS) enzymes"/>
    <property type="match status" value="1"/>
</dbReference>
<evidence type="ECO:0000259" key="9">
    <source>
        <dbReference type="Pfam" id="PF01425"/>
    </source>
</evidence>
<dbReference type="PANTHER" id="PTHR11895:SF151">
    <property type="entry name" value="GLUTAMYL-TRNA(GLN) AMIDOTRANSFERASE SUBUNIT A"/>
    <property type="match status" value="1"/>
</dbReference>
<keyword evidence="10" id="KW-0808">Transferase</keyword>
<evidence type="ECO:0000256" key="6">
    <source>
        <dbReference type="ARBA" id="ARBA00025295"/>
    </source>
</evidence>
<sequence>MDFFSGLRKLHESLVAREVSPSELVDFSLEQIQAFDEQVQAFVTVTQAQAKERAVHLQDQLLTSWLAGIPFALKDNLCTKDVETTCSSKILRGYHPPYSATVVQKLEDASGILMGKLNMDEFAMGSSTENSAWFPTRNPWRLDCVPGGSSGGAAAAVAAGMVPYALGSDTGGSIRQPAAFCGVVGLKPTYGLVSRFGLVAYASSLDQIGPLTHSVEDAAIVLEAIAGKDRYDATSVAREVPHYIESLTGDIQGLRIGIAKEYFSPNIDSGVRMAVEAAIGQLERLGARIEEVSLPHTPYALAAYYLIAPAEASSNLARYDGVRYGYRAEHAENLLDMYRKTRSEGFGSEVKRRILIGTYALSSGYYDAYYKRAQQVRTLIRQDFDEAFAKVDVIVSPTTPTTAFRLGEKTEDPLTMYMNDICTIPVNLAGLPAISVPCGLADGLPVGFQLIGRMFDEQTLLRTAHAYEQAAGFAPLKPALGVQA</sequence>
<evidence type="ECO:0000313" key="10">
    <source>
        <dbReference type="EMBL" id="PWI57258.1"/>
    </source>
</evidence>
<dbReference type="Proteomes" id="UP000245380">
    <property type="component" value="Unassembled WGS sequence"/>
</dbReference>
<dbReference type="AlphaFoldDB" id="A0A2U3D7K3"/>
<comment type="subunit">
    <text evidence="8">Heterotrimer of A, B and C subunits.</text>
</comment>
<evidence type="ECO:0000256" key="4">
    <source>
        <dbReference type="ARBA" id="ARBA00022840"/>
    </source>
</evidence>
<reference evidence="10 11" key="1">
    <citation type="submission" date="2016-11" db="EMBL/GenBank/DDBJ databases">
        <title>Comparative genomics of Acidibacillus ferroxidans species.</title>
        <authorList>
            <person name="Oliveira G."/>
            <person name="Nunes G."/>
            <person name="Oliveira R."/>
            <person name="Araujo F."/>
            <person name="Salim A."/>
            <person name="Scholte L."/>
            <person name="Morais D."/>
            <person name="Nancucheo I."/>
            <person name="Johnson D.B."/>
            <person name="Grail B."/>
            <person name="Bittencourt J."/>
            <person name="Valadares R."/>
        </authorList>
    </citation>
    <scope>NUCLEOTIDE SEQUENCE [LARGE SCALE GENOMIC DNA]</scope>
    <source>
        <strain evidence="10 11">Y002</strain>
    </source>
</reference>
<evidence type="ECO:0000256" key="7">
    <source>
        <dbReference type="ARBA" id="ARBA00047407"/>
    </source>
</evidence>
<dbReference type="GO" id="GO:0006412">
    <property type="term" value="P:translation"/>
    <property type="evidence" value="ECO:0007669"/>
    <property type="project" value="UniProtKB-UniRule"/>
</dbReference>
<name>A0A2U3D7K3_SULT2</name>
<dbReference type="InterPro" id="IPR036928">
    <property type="entry name" value="AS_sf"/>
</dbReference>
<dbReference type="Pfam" id="PF01425">
    <property type="entry name" value="Amidase"/>
    <property type="match status" value="1"/>
</dbReference>
<evidence type="ECO:0000256" key="2">
    <source>
        <dbReference type="ARBA" id="ARBA00022598"/>
    </source>
</evidence>
<comment type="similarity">
    <text evidence="1 8">Belongs to the amidase family. GatA subfamily.</text>
</comment>
<dbReference type="InterPro" id="IPR004412">
    <property type="entry name" value="GatA"/>
</dbReference>
<evidence type="ECO:0000256" key="1">
    <source>
        <dbReference type="ARBA" id="ARBA00008069"/>
    </source>
</evidence>
<evidence type="ECO:0000313" key="11">
    <source>
        <dbReference type="Proteomes" id="UP000245380"/>
    </source>
</evidence>
<evidence type="ECO:0000256" key="8">
    <source>
        <dbReference type="HAMAP-Rule" id="MF_00120"/>
    </source>
</evidence>
<gene>
    <name evidence="8 10" type="primary">gatA</name>
    <name evidence="10" type="ORF">BM613_09750</name>
</gene>
<keyword evidence="3 8" id="KW-0547">Nucleotide-binding</keyword>
<comment type="catalytic activity">
    <reaction evidence="7 8">
        <text>L-glutamyl-tRNA(Gln) + L-glutamine + ATP + H2O = L-glutaminyl-tRNA(Gln) + L-glutamate + ADP + phosphate + H(+)</text>
        <dbReference type="Rhea" id="RHEA:17521"/>
        <dbReference type="Rhea" id="RHEA-COMP:9681"/>
        <dbReference type="Rhea" id="RHEA-COMP:9684"/>
        <dbReference type="ChEBI" id="CHEBI:15377"/>
        <dbReference type="ChEBI" id="CHEBI:15378"/>
        <dbReference type="ChEBI" id="CHEBI:29985"/>
        <dbReference type="ChEBI" id="CHEBI:30616"/>
        <dbReference type="ChEBI" id="CHEBI:43474"/>
        <dbReference type="ChEBI" id="CHEBI:58359"/>
        <dbReference type="ChEBI" id="CHEBI:78520"/>
        <dbReference type="ChEBI" id="CHEBI:78521"/>
        <dbReference type="ChEBI" id="CHEBI:456216"/>
        <dbReference type="EC" id="6.3.5.7"/>
    </reaction>
</comment>
<comment type="caution">
    <text evidence="10">The sequence shown here is derived from an EMBL/GenBank/DDBJ whole genome shotgun (WGS) entry which is preliminary data.</text>
</comment>
<proteinExistence type="inferred from homology"/>
<dbReference type="InterPro" id="IPR023631">
    <property type="entry name" value="Amidase_dom"/>
</dbReference>
<dbReference type="EMBL" id="MPDK01000016">
    <property type="protein sequence ID" value="PWI57258.1"/>
    <property type="molecule type" value="Genomic_DNA"/>
</dbReference>
<dbReference type="GO" id="GO:0050567">
    <property type="term" value="F:glutaminyl-tRNA synthase (glutamine-hydrolyzing) activity"/>
    <property type="evidence" value="ECO:0007669"/>
    <property type="project" value="UniProtKB-UniRule"/>
</dbReference>
<protein>
    <recommendedName>
        <fullName evidence="8">Glutamyl-tRNA(Gln) amidotransferase subunit A</fullName>
        <shortName evidence="8">Glu-ADT subunit A</shortName>
        <ecNumber evidence="8">6.3.5.7</ecNumber>
    </recommendedName>
</protein>
<accession>A0A2U3D7K3</accession>
<feature type="active site" description="Charge relay system" evidence="8">
    <location>
        <position position="74"/>
    </location>
</feature>
<dbReference type="OrthoDB" id="9811471at2"/>
<organism evidence="10 11">
    <name type="scientific">Sulfoacidibacillus thermotolerans</name>
    <name type="common">Acidibacillus sulfuroxidans</name>
    <dbReference type="NCBI Taxonomy" id="1765684"/>
    <lineage>
        <taxon>Bacteria</taxon>
        <taxon>Bacillati</taxon>
        <taxon>Bacillota</taxon>
        <taxon>Bacilli</taxon>
        <taxon>Bacillales</taxon>
        <taxon>Alicyclobacillaceae</taxon>
        <taxon>Sulfoacidibacillus</taxon>
    </lineage>
</organism>
<dbReference type="GO" id="GO:0030956">
    <property type="term" value="C:glutamyl-tRNA(Gln) amidotransferase complex"/>
    <property type="evidence" value="ECO:0007669"/>
    <property type="project" value="InterPro"/>
</dbReference>
<feature type="active site" description="Acyl-ester intermediate" evidence="8">
    <location>
        <position position="173"/>
    </location>
</feature>
<keyword evidence="2 8" id="KW-0436">Ligase</keyword>
<dbReference type="GO" id="GO:0005524">
    <property type="term" value="F:ATP binding"/>
    <property type="evidence" value="ECO:0007669"/>
    <property type="project" value="UniProtKB-KW"/>
</dbReference>
<dbReference type="EC" id="6.3.5.7" evidence="8"/>
<dbReference type="RefSeq" id="WP_109430997.1">
    <property type="nucleotide sequence ID" value="NZ_MPDK01000016.1"/>
</dbReference>
<keyword evidence="5 8" id="KW-0648">Protein biosynthesis</keyword>
<dbReference type="InterPro" id="IPR000120">
    <property type="entry name" value="Amidase"/>
</dbReference>
<keyword evidence="11" id="KW-1185">Reference proteome</keyword>
<dbReference type="Gene3D" id="3.90.1300.10">
    <property type="entry name" value="Amidase signature (AS) domain"/>
    <property type="match status" value="1"/>
</dbReference>
<feature type="domain" description="Amidase" evidence="9">
    <location>
        <begin position="23"/>
        <end position="461"/>
    </location>
</feature>
<evidence type="ECO:0000256" key="5">
    <source>
        <dbReference type="ARBA" id="ARBA00022917"/>
    </source>
</evidence>
<dbReference type="InterPro" id="IPR020556">
    <property type="entry name" value="Amidase_CS"/>
</dbReference>
<dbReference type="PROSITE" id="PS00571">
    <property type="entry name" value="AMIDASES"/>
    <property type="match status" value="1"/>
</dbReference>
<keyword evidence="4 8" id="KW-0067">ATP-binding</keyword>
<dbReference type="PANTHER" id="PTHR11895">
    <property type="entry name" value="TRANSAMIDASE"/>
    <property type="match status" value="1"/>
</dbReference>
<evidence type="ECO:0000256" key="3">
    <source>
        <dbReference type="ARBA" id="ARBA00022741"/>
    </source>
</evidence>
<comment type="function">
    <text evidence="6 8">Allows the formation of correctly charged Gln-tRNA(Gln) through the transamidation of misacylated Glu-tRNA(Gln) in organisms which lack glutaminyl-tRNA synthetase. The reaction takes place in the presence of glutamine and ATP through an activated gamma-phospho-Glu-tRNA(Gln).</text>
</comment>
<dbReference type="NCBIfam" id="TIGR00132">
    <property type="entry name" value="gatA"/>
    <property type="match status" value="1"/>
</dbReference>